<reference evidence="1" key="1">
    <citation type="submission" date="2020-04" db="EMBL/GenBank/DDBJ databases">
        <authorList>
            <person name="Broberg M."/>
        </authorList>
    </citation>
    <scope>NUCLEOTIDE SEQUENCE</scope>
</reference>
<sequence>MAEMAEMAFTNDFLKDEVCHFTHEREMITACPTAISAASRDAKQQDLRDLQAAWISGWLNWGSNPDYAELIRSLKFLSPKMPEISKILCLGLGTLGGDPLLDRKAGGGQAITQHMFAINLTETLRKLLGTRIPLMACDFEYSENDKTILSRNAIEVVRGCVAVNEIDSKTLVVYLNPSFPLEQMISDLVKPAAIIWDQAVSLPETTLRVYYDKFFTAPLRFGKTNVAIRKPIIDNLANAIETELELPKTNGMAKHGYAKTHMDDMDGVVIVEYEPEDEWVFLK</sequence>
<reference evidence="1" key="2">
    <citation type="submission" date="2021-10" db="EMBL/GenBank/DDBJ databases">
        <authorList>
            <person name="Piombo E."/>
        </authorList>
    </citation>
    <scope>NUCLEOTIDE SEQUENCE</scope>
</reference>
<organism evidence="1 2">
    <name type="scientific">Clonostachys rosea f. rosea IK726</name>
    <dbReference type="NCBI Taxonomy" id="1349383"/>
    <lineage>
        <taxon>Eukaryota</taxon>
        <taxon>Fungi</taxon>
        <taxon>Dikarya</taxon>
        <taxon>Ascomycota</taxon>
        <taxon>Pezizomycotina</taxon>
        <taxon>Sordariomycetes</taxon>
        <taxon>Hypocreomycetidae</taxon>
        <taxon>Hypocreales</taxon>
        <taxon>Bionectriaceae</taxon>
        <taxon>Clonostachys</taxon>
    </lineage>
</organism>
<name>A0ACA9U7A0_BIOOC</name>
<evidence type="ECO:0000313" key="2">
    <source>
        <dbReference type="Proteomes" id="UP000836387"/>
    </source>
</evidence>
<evidence type="ECO:0000313" key="1">
    <source>
        <dbReference type="EMBL" id="CAG9948899.1"/>
    </source>
</evidence>
<accession>A0ACA9U7A0</accession>
<dbReference type="Proteomes" id="UP000836387">
    <property type="component" value="Unassembled WGS sequence"/>
</dbReference>
<keyword evidence="2" id="KW-1185">Reference proteome</keyword>
<gene>
    <name evidence="1" type="ORF">CRV2_00015998</name>
</gene>
<comment type="caution">
    <text evidence="1">The sequence shown here is derived from an EMBL/GenBank/DDBJ whole genome shotgun (WGS) entry which is preliminary data.</text>
</comment>
<dbReference type="EMBL" id="CADEHS020000052">
    <property type="protein sequence ID" value="CAG9948899.1"/>
    <property type="molecule type" value="Genomic_DNA"/>
</dbReference>
<protein>
    <submittedName>
        <fullName evidence="1">Uncharacterized protein</fullName>
    </submittedName>
</protein>
<proteinExistence type="predicted"/>